<reference evidence="6 8" key="1">
    <citation type="submission" date="2015-07" db="EMBL/GenBank/DDBJ databases">
        <title>Fjat-14205 dsm 2895.</title>
        <authorList>
            <person name="Liu B."/>
            <person name="Wang J."/>
            <person name="Zhu Y."/>
            <person name="Liu G."/>
            <person name="Chen Q."/>
            <person name="Chen Z."/>
            <person name="Lan J."/>
            <person name="Che J."/>
            <person name="Ge C."/>
            <person name="Shi H."/>
            <person name="Pan Z."/>
            <person name="Liu X."/>
        </authorList>
    </citation>
    <scope>NUCLEOTIDE SEQUENCE [LARGE SCALE GENOMIC DNA]</scope>
    <source>
        <strain evidence="6 8">DSM 2895</strain>
    </source>
</reference>
<dbReference type="RefSeq" id="WP_043063598.1">
    <property type="nucleotide sequence ID" value="NZ_BJOA01000086.1"/>
</dbReference>
<name>A0A0D1YM31_ANEMI</name>
<sequence>MKKITATNETCHISSETEAELRNTLITKPTERLAGWFKGLADANRVKIAYLLTRHEELCVHDIARLVGISVANASHHLRLMRSLGVTKTKKKGTTVFYSLADQHVHTIVLLGMEHMEEGI</sequence>
<dbReference type="InterPro" id="IPR036388">
    <property type="entry name" value="WH-like_DNA-bd_sf"/>
</dbReference>
<dbReference type="PROSITE" id="PS50987">
    <property type="entry name" value="HTH_ARSR_2"/>
    <property type="match status" value="1"/>
</dbReference>
<dbReference type="PRINTS" id="PR00778">
    <property type="entry name" value="HTHARSR"/>
</dbReference>
<dbReference type="Pfam" id="PF01022">
    <property type="entry name" value="HTH_5"/>
    <property type="match status" value="1"/>
</dbReference>
<accession>A0A0D1YM31</accession>
<evidence type="ECO:0000313" key="8">
    <source>
        <dbReference type="Proteomes" id="UP000037269"/>
    </source>
</evidence>
<dbReference type="CDD" id="cd00090">
    <property type="entry name" value="HTH_ARSR"/>
    <property type="match status" value="1"/>
</dbReference>
<dbReference type="SUPFAM" id="SSF46785">
    <property type="entry name" value="Winged helix' DNA-binding domain"/>
    <property type="match status" value="1"/>
</dbReference>
<evidence type="ECO:0000256" key="3">
    <source>
        <dbReference type="ARBA" id="ARBA00023163"/>
    </source>
</evidence>
<dbReference type="STRING" id="47500.AF333_30020"/>
<dbReference type="InterPro" id="IPR051011">
    <property type="entry name" value="Metal_resp_trans_reg"/>
</dbReference>
<keyword evidence="2" id="KW-0238">DNA-binding</keyword>
<dbReference type="Gene3D" id="1.10.10.10">
    <property type="entry name" value="Winged helix-like DNA-binding domain superfamily/Winged helix DNA-binding domain"/>
    <property type="match status" value="1"/>
</dbReference>
<dbReference type="Proteomes" id="UP000037269">
    <property type="component" value="Unassembled WGS sequence"/>
</dbReference>
<dbReference type="OrthoDB" id="9794330at2"/>
<dbReference type="InterPro" id="IPR036390">
    <property type="entry name" value="WH_DNA-bd_sf"/>
</dbReference>
<evidence type="ECO:0000313" key="9">
    <source>
        <dbReference type="Proteomes" id="UP000182836"/>
    </source>
</evidence>
<dbReference type="SMART" id="SM00418">
    <property type="entry name" value="HTH_ARSR"/>
    <property type="match status" value="1"/>
</dbReference>
<gene>
    <name evidence="6" type="ORF">AF333_30020</name>
    <name evidence="7" type="ORF">SAMN04487909_12918</name>
</gene>
<evidence type="ECO:0000313" key="7">
    <source>
        <dbReference type="EMBL" id="SDJ81306.1"/>
    </source>
</evidence>
<reference evidence="7 9" key="2">
    <citation type="submission" date="2016-10" db="EMBL/GenBank/DDBJ databases">
        <authorList>
            <person name="de Groot N.N."/>
        </authorList>
    </citation>
    <scope>NUCLEOTIDE SEQUENCE [LARGE SCALE GENOMIC DNA]</scope>
    <source>
        <strain evidence="7 9">DSM 2895</strain>
    </source>
</reference>
<keyword evidence="4" id="KW-0105">Cadmium resistance</keyword>
<keyword evidence="1" id="KW-0805">Transcription regulation</keyword>
<dbReference type="GO" id="GO:0003700">
    <property type="term" value="F:DNA-binding transcription factor activity"/>
    <property type="evidence" value="ECO:0007669"/>
    <property type="project" value="InterPro"/>
</dbReference>
<keyword evidence="8" id="KW-1185">Reference proteome</keyword>
<dbReference type="PANTHER" id="PTHR43132">
    <property type="entry name" value="ARSENICAL RESISTANCE OPERON REPRESSOR ARSR-RELATED"/>
    <property type="match status" value="1"/>
</dbReference>
<evidence type="ECO:0000259" key="5">
    <source>
        <dbReference type="PROSITE" id="PS50987"/>
    </source>
</evidence>
<evidence type="ECO:0000256" key="2">
    <source>
        <dbReference type="ARBA" id="ARBA00023125"/>
    </source>
</evidence>
<dbReference type="Proteomes" id="UP000182836">
    <property type="component" value="Unassembled WGS sequence"/>
</dbReference>
<dbReference type="InterPro" id="IPR011991">
    <property type="entry name" value="ArsR-like_HTH"/>
</dbReference>
<proteinExistence type="predicted"/>
<dbReference type="GO" id="GO:0003677">
    <property type="term" value="F:DNA binding"/>
    <property type="evidence" value="ECO:0007669"/>
    <property type="project" value="UniProtKB-KW"/>
</dbReference>
<dbReference type="InterPro" id="IPR001845">
    <property type="entry name" value="HTH_ArsR_DNA-bd_dom"/>
</dbReference>
<dbReference type="AlphaFoldDB" id="A0A0D1YM31"/>
<dbReference type="InterPro" id="IPR018334">
    <property type="entry name" value="ArsR_HTH"/>
</dbReference>
<dbReference type="PROSITE" id="PS00846">
    <property type="entry name" value="HTH_ARSR_1"/>
    <property type="match status" value="1"/>
</dbReference>
<keyword evidence="3" id="KW-0804">Transcription</keyword>
<dbReference type="NCBIfam" id="NF033788">
    <property type="entry name" value="HTH_metalloreg"/>
    <property type="match status" value="1"/>
</dbReference>
<dbReference type="PATRIC" id="fig|47500.8.peg.7169"/>
<feature type="domain" description="HTH arsR-type" evidence="5">
    <location>
        <begin position="25"/>
        <end position="120"/>
    </location>
</feature>
<dbReference type="EMBL" id="LGUG01000013">
    <property type="protein sequence ID" value="KON84189.1"/>
    <property type="molecule type" value="Genomic_DNA"/>
</dbReference>
<evidence type="ECO:0000313" key="6">
    <source>
        <dbReference type="EMBL" id="KON84189.1"/>
    </source>
</evidence>
<dbReference type="PANTHER" id="PTHR43132:SF6">
    <property type="entry name" value="HTH-TYPE TRANSCRIPTIONAL REPRESSOR CZRA"/>
    <property type="match status" value="1"/>
</dbReference>
<protein>
    <submittedName>
        <fullName evidence="7">Cadmium-sensing regulator, CadC</fullName>
    </submittedName>
</protein>
<evidence type="ECO:0000256" key="4">
    <source>
        <dbReference type="ARBA" id="ARBA00043263"/>
    </source>
</evidence>
<dbReference type="GeneID" id="42309368"/>
<organism evidence="6 8">
    <name type="scientific">Aneurinibacillus migulanus</name>
    <name type="common">Bacillus migulanus</name>
    <dbReference type="NCBI Taxonomy" id="47500"/>
    <lineage>
        <taxon>Bacteria</taxon>
        <taxon>Bacillati</taxon>
        <taxon>Bacillota</taxon>
        <taxon>Bacilli</taxon>
        <taxon>Bacillales</taxon>
        <taxon>Paenibacillaceae</taxon>
        <taxon>Aneurinibacillus group</taxon>
        <taxon>Aneurinibacillus</taxon>
    </lineage>
</organism>
<dbReference type="EMBL" id="FNED01000029">
    <property type="protein sequence ID" value="SDJ81306.1"/>
    <property type="molecule type" value="Genomic_DNA"/>
</dbReference>
<evidence type="ECO:0000256" key="1">
    <source>
        <dbReference type="ARBA" id="ARBA00023015"/>
    </source>
</evidence>
<dbReference type="GO" id="GO:0046686">
    <property type="term" value="P:response to cadmium ion"/>
    <property type="evidence" value="ECO:0007669"/>
    <property type="project" value="UniProtKB-KW"/>
</dbReference>